<dbReference type="GeneTree" id="ENSGT00940000166686"/>
<evidence type="ECO:0000256" key="1">
    <source>
        <dbReference type="ARBA" id="ARBA00022473"/>
    </source>
</evidence>
<dbReference type="InterPro" id="IPR015526">
    <property type="entry name" value="Frizzled/SFRP"/>
</dbReference>
<dbReference type="InterPro" id="IPR020067">
    <property type="entry name" value="Frizzled_dom"/>
</dbReference>
<dbReference type="SUPFAM" id="SSF63501">
    <property type="entry name" value="Frizzled cysteine-rich domain"/>
    <property type="match status" value="1"/>
</dbReference>
<dbReference type="SMART" id="SM00063">
    <property type="entry name" value="FRI"/>
    <property type="match status" value="1"/>
</dbReference>
<evidence type="ECO:0000313" key="5">
    <source>
        <dbReference type="Ensembl" id="ENSNFUP00015023423.1"/>
    </source>
</evidence>
<dbReference type="Gene3D" id="1.10.2000.10">
    <property type="entry name" value="Frizzled cysteine-rich domain"/>
    <property type="match status" value="1"/>
</dbReference>
<organism evidence="5 6">
    <name type="scientific">Nothobranchius furzeri</name>
    <name type="common">Turquoise killifish</name>
    <dbReference type="NCBI Taxonomy" id="105023"/>
    <lineage>
        <taxon>Eukaryota</taxon>
        <taxon>Metazoa</taxon>
        <taxon>Chordata</taxon>
        <taxon>Craniata</taxon>
        <taxon>Vertebrata</taxon>
        <taxon>Euteleostomi</taxon>
        <taxon>Actinopterygii</taxon>
        <taxon>Neopterygii</taxon>
        <taxon>Teleostei</taxon>
        <taxon>Neoteleostei</taxon>
        <taxon>Acanthomorphata</taxon>
        <taxon>Ovalentaria</taxon>
        <taxon>Atherinomorphae</taxon>
        <taxon>Cyprinodontiformes</taxon>
        <taxon>Nothobranchiidae</taxon>
        <taxon>Nothobranchius</taxon>
    </lineage>
</organism>
<dbReference type="Ensembl" id="ENSNFUT00015024498.1">
    <property type="protein sequence ID" value="ENSNFUP00015023423.1"/>
    <property type="gene ID" value="ENSNFUG00015011321.1"/>
</dbReference>
<dbReference type="InterPro" id="IPR036790">
    <property type="entry name" value="Frizzled_dom_sf"/>
</dbReference>
<dbReference type="Pfam" id="PF01392">
    <property type="entry name" value="Fz"/>
    <property type="match status" value="1"/>
</dbReference>
<evidence type="ECO:0000313" key="6">
    <source>
        <dbReference type="Proteomes" id="UP000694548"/>
    </source>
</evidence>
<sequence length="104" mass="11726">MKKHYTLLPNALGHNTQEEANRALSVFLPLVQYGCSPHLKLFLCSAYFPKCVSGKAQPPCRTLCEQARSGCEQLMNRFGLNWPENLKCEAFTTNSCEQVSLIFL</sequence>
<keyword evidence="2 3" id="KW-1015">Disulfide bond</keyword>
<evidence type="ECO:0000259" key="4">
    <source>
        <dbReference type="PROSITE" id="PS50038"/>
    </source>
</evidence>
<comment type="caution">
    <text evidence="3">Lacks conserved residue(s) required for the propagation of feature annotation.</text>
</comment>
<dbReference type="GO" id="GO:0035567">
    <property type="term" value="P:non-canonical Wnt signaling pathway"/>
    <property type="evidence" value="ECO:0007669"/>
    <property type="project" value="TreeGrafter"/>
</dbReference>
<keyword evidence="6" id="KW-1185">Reference proteome</keyword>
<name>A0A8C6NT49_NOTFU</name>
<feature type="domain" description="FZ" evidence="4">
    <location>
        <begin position="1"/>
        <end position="99"/>
    </location>
</feature>
<evidence type="ECO:0000256" key="2">
    <source>
        <dbReference type="ARBA" id="ARBA00023157"/>
    </source>
</evidence>
<feature type="disulfide bond" evidence="3">
    <location>
        <begin position="64"/>
        <end position="88"/>
    </location>
</feature>
<reference evidence="5" key="2">
    <citation type="submission" date="2025-08" db="UniProtKB">
        <authorList>
            <consortium name="Ensembl"/>
        </authorList>
    </citation>
    <scope>IDENTIFICATION</scope>
</reference>
<evidence type="ECO:0000256" key="3">
    <source>
        <dbReference type="PROSITE-ProRule" id="PRU00090"/>
    </source>
</evidence>
<protein>
    <recommendedName>
        <fullName evidence="4">FZ domain-containing protein</fullName>
    </recommendedName>
</protein>
<reference evidence="5" key="1">
    <citation type="submission" date="2014-08" db="EMBL/GenBank/DDBJ databases">
        <authorList>
            <person name="Senf B."/>
            <person name="Petzold A."/>
            <person name="Downie B.R."/>
            <person name="Koch P."/>
            <person name="Platzer M."/>
        </authorList>
    </citation>
    <scope>NUCLEOTIDE SEQUENCE [LARGE SCALE GENOMIC DNA]</scope>
    <source>
        <strain evidence="5">GRZ</strain>
    </source>
</reference>
<dbReference type="PANTHER" id="PTHR11309">
    <property type="entry name" value="FRIZZLED"/>
    <property type="match status" value="1"/>
</dbReference>
<dbReference type="Proteomes" id="UP000694548">
    <property type="component" value="Chromosome sgr05"/>
</dbReference>
<dbReference type="GO" id="GO:0017147">
    <property type="term" value="F:Wnt-protein binding"/>
    <property type="evidence" value="ECO:0007669"/>
    <property type="project" value="TreeGrafter"/>
</dbReference>
<dbReference type="PROSITE" id="PS50038">
    <property type="entry name" value="FZ"/>
    <property type="match status" value="1"/>
</dbReference>
<keyword evidence="1" id="KW-0217">Developmental protein</keyword>
<accession>A0A8C6NT49</accession>
<dbReference type="GO" id="GO:0042813">
    <property type="term" value="F:Wnt receptor activity"/>
    <property type="evidence" value="ECO:0007669"/>
    <property type="project" value="TreeGrafter"/>
</dbReference>
<dbReference type="GO" id="GO:0060070">
    <property type="term" value="P:canonical Wnt signaling pathway"/>
    <property type="evidence" value="ECO:0007669"/>
    <property type="project" value="TreeGrafter"/>
</dbReference>
<reference evidence="5" key="3">
    <citation type="submission" date="2025-09" db="UniProtKB">
        <authorList>
            <consortium name="Ensembl"/>
        </authorList>
    </citation>
    <scope>IDENTIFICATION</scope>
</reference>
<dbReference type="PANTHER" id="PTHR11309:SF126">
    <property type="entry name" value="FRIZZLED-2"/>
    <property type="match status" value="1"/>
</dbReference>
<dbReference type="AlphaFoldDB" id="A0A8C6NT49"/>
<dbReference type="GO" id="GO:0005886">
    <property type="term" value="C:plasma membrane"/>
    <property type="evidence" value="ECO:0007669"/>
    <property type="project" value="TreeGrafter"/>
</dbReference>
<proteinExistence type="predicted"/>